<keyword evidence="4" id="KW-0236">DNA replication inhibitor</keyword>
<accession>A0A8H4JP26</accession>
<evidence type="ECO:0000256" key="2">
    <source>
        <dbReference type="ARBA" id="ARBA00006075"/>
    </source>
</evidence>
<keyword evidence="3 7" id="KW-0227">DNA damage</keyword>
<feature type="compositionally biased region" description="Polar residues" evidence="8">
    <location>
        <begin position="164"/>
        <end position="178"/>
    </location>
</feature>
<feature type="compositionally biased region" description="Acidic residues" evidence="8">
    <location>
        <begin position="150"/>
        <end position="159"/>
    </location>
</feature>
<evidence type="ECO:0000256" key="4">
    <source>
        <dbReference type="ARBA" id="ARBA00022880"/>
    </source>
</evidence>
<evidence type="ECO:0000256" key="3">
    <source>
        <dbReference type="ARBA" id="ARBA00022763"/>
    </source>
</evidence>
<dbReference type="OrthoDB" id="437078at2759"/>
<keyword evidence="5 7" id="KW-0539">Nucleus</keyword>
<feature type="region of interest" description="Disordered" evidence="8">
    <location>
        <begin position="1"/>
        <end position="50"/>
    </location>
</feature>
<dbReference type="PANTHER" id="PTHR13220">
    <property type="entry name" value="TIMELESS INTERACTING-RELATED"/>
    <property type="match status" value="1"/>
</dbReference>
<feature type="domain" description="Chromosome segregation in meiosis protein 3" evidence="9">
    <location>
        <begin position="62"/>
        <end position="143"/>
    </location>
</feature>
<name>A0A8H4JP26_9HYPO</name>
<dbReference type="InterPro" id="IPR012923">
    <property type="entry name" value="Csm3"/>
</dbReference>
<feature type="region of interest" description="Disordered" evidence="8">
    <location>
        <begin position="143"/>
        <end position="324"/>
    </location>
</feature>
<dbReference type="EMBL" id="JAADJG010000909">
    <property type="protein sequence ID" value="KAF4434353.1"/>
    <property type="molecule type" value="Genomic_DNA"/>
</dbReference>
<dbReference type="GO" id="GO:0006974">
    <property type="term" value="P:DNA damage response"/>
    <property type="evidence" value="ECO:0007669"/>
    <property type="project" value="UniProtKB-KW"/>
</dbReference>
<gene>
    <name evidence="10" type="ORF">F53441_13697</name>
</gene>
<protein>
    <recommendedName>
        <fullName evidence="7">Chromosome segregation in meiosis protein</fullName>
    </recommendedName>
</protein>
<dbReference type="AlphaFoldDB" id="A0A8H4JP26"/>
<evidence type="ECO:0000256" key="1">
    <source>
        <dbReference type="ARBA" id="ARBA00004123"/>
    </source>
</evidence>
<dbReference type="Proteomes" id="UP000605986">
    <property type="component" value="Unassembled WGS sequence"/>
</dbReference>
<evidence type="ECO:0000259" key="9">
    <source>
        <dbReference type="Pfam" id="PF07962"/>
    </source>
</evidence>
<feature type="compositionally biased region" description="Basic and acidic residues" evidence="8">
    <location>
        <begin position="229"/>
        <end position="239"/>
    </location>
</feature>
<evidence type="ECO:0000313" key="11">
    <source>
        <dbReference type="Proteomes" id="UP000605986"/>
    </source>
</evidence>
<dbReference type="GO" id="GO:0000076">
    <property type="term" value="P:DNA replication checkpoint signaling"/>
    <property type="evidence" value="ECO:0007669"/>
    <property type="project" value="UniProtKB-UniRule"/>
</dbReference>
<dbReference type="Pfam" id="PF07962">
    <property type="entry name" value="Swi3"/>
    <property type="match status" value="1"/>
</dbReference>
<dbReference type="GO" id="GO:0003677">
    <property type="term" value="F:DNA binding"/>
    <property type="evidence" value="ECO:0007669"/>
    <property type="project" value="TreeGrafter"/>
</dbReference>
<feature type="compositionally biased region" description="Basic and acidic residues" evidence="8">
    <location>
        <begin position="292"/>
        <end position="304"/>
    </location>
</feature>
<dbReference type="InterPro" id="IPR040038">
    <property type="entry name" value="TIPIN/Csm3/Swi3"/>
</dbReference>
<dbReference type="GO" id="GO:0031298">
    <property type="term" value="C:replication fork protection complex"/>
    <property type="evidence" value="ECO:0007669"/>
    <property type="project" value="TreeGrafter"/>
</dbReference>
<comment type="function">
    <text evidence="7">Plays an important role in the control of DNA replication and the maintenance of replication fork stability.</text>
</comment>
<comment type="similarity">
    <text evidence="2 7">Belongs to the CSM3 family.</text>
</comment>
<keyword evidence="6 7" id="KW-0131">Cell cycle</keyword>
<dbReference type="GO" id="GO:0043111">
    <property type="term" value="P:replication fork arrest"/>
    <property type="evidence" value="ECO:0007669"/>
    <property type="project" value="TreeGrafter"/>
</dbReference>
<feature type="compositionally biased region" description="Basic and acidic residues" evidence="8">
    <location>
        <begin position="38"/>
        <end position="50"/>
    </location>
</feature>
<sequence length="324" mass="36043">MPTLDSDPANGLDNYDVDDFSDDPFASPPPDAANKKRKEPDSGLGIDKEVDIKKRARVPNVKLDEERLLGPKGIPKLRQRARDLKIKGKGHEFSDASRLLSFYQLWLDDLFPKAKFLDALTMVEKAGHKKRVMIARNEYINEGKPKDTIADDGEDDPFVDNDASRPTQQEATRPTSETARPKTPEGDTGVPDDDDLYDATPRRASRPIVPIRNDVPDEDDFEALIAEAASHDAAQKPQEKPTQAEPDEDDLDALMAETELQDTAKKPEAPQAEPDDDDLDALMAMAESQDQTTKKNEQASKRNNEGGNSFEDEEAAMQEMDGLW</sequence>
<evidence type="ECO:0000256" key="7">
    <source>
        <dbReference type="RuleBase" id="RU366049"/>
    </source>
</evidence>
<comment type="subcellular location">
    <subcellularLocation>
        <location evidence="1 7">Nucleus</location>
    </subcellularLocation>
</comment>
<organism evidence="10 11">
    <name type="scientific">Fusarium austroafricanum</name>
    <dbReference type="NCBI Taxonomy" id="2364996"/>
    <lineage>
        <taxon>Eukaryota</taxon>
        <taxon>Fungi</taxon>
        <taxon>Dikarya</taxon>
        <taxon>Ascomycota</taxon>
        <taxon>Pezizomycotina</taxon>
        <taxon>Sordariomycetes</taxon>
        <taxon>Hypocreomycetidae</taxon>
        <taxon>Hypocreales</taxon>
        <taxon>Nectriaceae</taxon>
        <taxon>Fusarium</taxon>
        <taxon>Fusarium concolor species complex</taxon>
    </lineage>
</organism>
<proteinExistence type="inferred from homology"/>
<reference evidence="10" key="1">
    <citation type="submission" date="2020-01" db="EMBL/GenBank/DDBJ databases">
        <title>Identification and distribution of gene clusters putatively required for synthesis of sphingolipid metabolism inhibitors in phylogenetically diverse species of the filamentous fungus Fusarium.</title>
        <authorList>
            <person name="Kim H.-S."/>
            <person name="Busman M."/>
            <person name="Brown D.W."/>
            <person name="Divon H."/>
            <person name="Uhlig S."/>
            <person name="Proctor R.H."/>
        </authorList>
    </citation>
    <scope>NUCLEOTIDE SEQUENCE</scope>
    <source>
        <strain evidence="10">NRRL 53441</strain>
    </source>
</reference>
<evidence type="ECO:0000256" key="6">
    <source>
        <dbReference type="ARBA" id="ARBA00023306"/>
    </source>
</evidence>
<dbReference type="PANTHER" id="PTHR13220:SF11">
    <property type="entry name" value="TIMELESS-INTERACTING PROTEIN"/>
    <property type="match status" value="1"/>
</dbReference>
<comment type="caution">
    <text evidence="10">The sequence shown here is derived from an EMBL/GenBank/DDBJ whole genome shotgun (WGS) entry which is preliminary data.</text>
</comment>
<evidence type="ECO:0000313" key="10">
    <source>
        <dbReference type="EMBL" id="KAF4434353.1"/>
    </source>
</evidence>
<keyword evidence="11" id="KW-1185">Reference proteome</keyword>
<evidence type="ECO:0000256" key="8">
    <source>
        <dbReference type="SAM" id="MobiDB-lite"/>
    </source>
</evidence>
<dbReference type="GO" id="GO:0031297">
    <property type="term" value="P:replication fork processing"/>
    <property type="evidence" value="ECO:0007669"/>
    <property type="project" value="UniProtKB-UniRule"/>
</dbReference>
<evidence type="ECO:0000256" key="5">
    <source>
        <dbReference type="ARBA" id="ARBA00023242"/>
    </source>
</evidence>